<evidence type="ECO:0000256" key="9">
    <source>
        <dbReference type="ARBA" id="ARBA00022842"/>
    </source>
</evidence>
<evidence type="ECO:0000259" key="11">
    <source>
        <dbReference type="SMART" id="SM00382"/>
    </source>
</evidence>
<sequence>MSAQGGELAVHSSDEGSTLLLARCLAKVAGVRAGDTIFLQGEVGMGKSVFARGFIREAAKREDLEVVSPTYLLHETYDVAGAEEVKIQHFDLYRFDPGKQLEVMLQRAYFEDCLAKDVVLIEWAEYLPQRYKDVGRLVVSLTQHGGEEGRGGGEEAGHASSSRVVRLTAEGETWGPVVDAIASVLEQASSESLHLLD</sequence>
<evidence type="ECO:0000313" key="13">
    <source>
        <dbReference type="Proteomes" id="UP000316726"/>
    </source>
</evidence>
<dbReference type="Gene3D" id="3.40.50.300">
    <property type="entry name" value="P-loop containing nucleotide triphosphate hydrolases"/>
    <property type="match status" value="1"/>
</dbReference>
<keyword evidence="7" id="KW-0547">Nucleotide-binding</keyword>
<dbReference type="SMART" id="SM00382">
    <property type="entry name" value="AAA"/>
    <property type="match status" value="1"/>
</dbReference>
<evidence type="ECO:0000256" key="5">
    <source>
        <dbReference type="ARBA" id="ARBA00022694"/>
    </source>
</evidence>
<protein>
    <recommendedName>
        <fullName evidence="3">tRNA threonylcarbamoyladenosine biosynthesis protein TsaE</fullName>
    </recommendedName>
    <alternativeName>
        <fullName evidence="10">t(6)A37 threonylcarbamoyladenosine biosynthesis protein TsaE</fullName>
    </alternativeName>
</protein>
<dbReference type="GO" id="GO:0005737">
    <property type="term" value="C:cytoplasm"/>
    <property type="evidence" value="ECO:0007669"/>
    <property type="project" value="UniProtKB-SubCell"/>
</dbReference>
<dbReference type="EMBL" id="CP031042">
    <property type="protein sequence ID" value="QDZ23049.1"/>
    <property type="molecule type" value="Genomic_DNA"/>
</dbReference>
<dbReference type="InterPro" id="IPR003593">
    <property type="entry name" value="AAA+_ATPase"/>
</dbReference>
<comment type="subcellular location">
    <subcellularLocation>
        <location evidence="1">Cytoplasm</location>
    </subcellularLocation>
</comment>
<evidence type="ECO:0000256" key="7">
    <source>
        <dbReference type="ARBA" id="ARBA00022741"/>
    </source>
</evidence>
<keyword evidence="4" id="KW-0963">Cytoplasm</keyword>
<dbReference type="InterPro" id="IPR003442">
    <property type="entry name" value="T6A_TsaE"/>
</dbReference>
<dbReference type="AlphaFoldDB" id="A0A5B8MR59"/>
<dbReference type="OrthoDB" id="507945at2759"/>
<dbReference type="SUPFAM" id="SSF52540">
    <property type="entry name" value="P-loop containing nucleoside triphosphate hydrolases"/>
    <property type="match status" value="1"/>
</dbReference>
<evidence type="ECO:0000256" key="2">
    <source>
        <dbReference type="ARBA" id="ARBA00007599"/>
    </source>
</evidence>
<keyword evidence="5" id="KW-0819">tRNA processing</keyword>
<evidence type="ECO:0000256" key="6">
    <source>
        <dbReference type="ARBA" id="ARBA00022723"/>
    </source>
</evidence>
<accession>A0A5B8MR59</accession>
<gene>
    <name evidence="12" type="ORF">A3770_09p55670</name>
</gene>
<evidence type="ECO:0000256" key="4">
    <source>
        <dbReference type="ARBA" id="ARBA00022490"/>
    </source>
</evidence>
<proteinExistence type="inferred from homology"/>
<evidence type="ECO:0000256" key="10">
    <source>
        <dbReference type="ARBA" id="ARBA00032441"/>
    </source>
</evidence>
<keyword evidence="6" id="KW-0479">Metal-binding</keyword>
<reference evidence="12 13" key="1">
    <citation type="submission" date="2018-07" db="EMBL/GenBank/DDBJ databases">
        <title>The complete nuclear genome of the prasinophyte Chloropicon primus (CCMP1205).</title>
        <authorList>
            <person name="Pombert J.-F."/>
            <person name="Otis C."/>
            <person name="Turmel M."/>
            <person name="Lemieux C."/>
        </authorList>
    </citation>
    <scope>NUCLEOTIDE SEQUENCE [LARGE SCALE GENOMIC DNA]</scope>
    <source>
        <strain evidence="12 13">CCMP1205</strain>
    </source>
</reference>
<evidence type="ECO:0000256" key="1">
    <source>
        <dbReference type="ARBA" id="ARBA00004496"/>
    </source>
</evidence>
<dbReference type="NCBIfam" id="TIGR00150">
    <property type="entry name" value="T6A_YjeE"/>
    <property type="match status" value="1"/>
</dbReference>
<evidence type="ECO:0000313" key="12">
    <source>
        <dbReference type="EMBL" id="QDZ23049.1"/>
    </source>
</evidence>
<organism evidence="12 13">
    <name type="scientific">Chloropicon primus</name>
    <dbReference type="NCBI Taxonomy" id="1764295"/>
    <lineage>
        <taxon>Eukaryota</taxon>
        <taxon>Viridiplantae</taxon>
        <taxon>Chlorophyta</taxon>
        <taxon>Chloropicophyceae</taxon>
        <taxon>Chloropicales</taxon>
        <taxon>Chloropicaceae</taxon>
        <taxon>Chloropicon</taxon>
    </lineage>
</organism>
<keyword evidence="8" id="KW-0067">ATP-binding</keyword>
<keyword evidence="9" id="KW-0460">Magnesium</keyword>
<dbReference type="PANTHER" id="PTHR33540">
    <property type="entry name" value="TRNA THREONYLCARBAMOYLADENOSINE BIOSYNTHESIS PROTEIN TSAE"/>
    <property type="match status" value="1"/>
</dbReference>
<comment type="similarity">
    <text evidence="2">Belongs to the TsaE family.</text>
</comment>
<feature type="domain" description="AAA+ ATPase" evidence="11">
    <location>
        <begin position="33"/>
        <end position="170"/>
    </location>
</feature>
<dbReference type="STRING" id="1764295.A0A5B8MR59"/>
<dbReference type="Proteomes" id="UP000316726">
    <property type="component" value="Chromosome 9"/>
</dbReference>
<keyword evidence="13" id="KW-1185">Reference proteome</keyword>
<name>A0A5B8MR59_9CHLO</name>
<dbReference type="PANTHER" id="PTHR33540:SF2">
    <property type="entry name" value="TRNA THREONYLCARBAMOYLADENOSINE BIOSYNTHESIS PROTEIN TSAE"/>
    <property type="match status" value="1"/>
</dbReference>
<evidence type="ECO:0000256" key="3">
    <source>
        <dbReference type="ARBA" id="ARBA00019010"/>
    </source>
</evidence>
<evidence type="ECO:0000256" key="8">
    <source>
        <dbReference type="ARBA" id="ARBA00022840"/>
    </source>
</evidence>
<dbReference type="Pfam" id="PF02367">
    <property type="entry name" value="TsaE"/>
    <property type="match status" value="1"/>
</dbReference>
<dbReference type="GO" id="GO:0005524">
    <property type="term" value="F:ATP binding"/>
    <property type="evidence" value="ECO:0007669"/>
    <property type="project" value="UniProtKB-KW"/>
</dbReference>
<dbReference type="InterPro" id="IPR027417">
    <property type="entry name" value="P-loop_NTPase"/>
</dbReference>
<dbReference type="GO" id="GO:0046872">
    <property type="term" value="F:metal ion binding"/>
    <property type="evidence" value="ECO:0007669"/>
    <property type="project" value="UniProtKB-KW"/>
</dbReference>
<dbReference type="GO" id="GO:0002949">
    <property type="term" value="P:tRNA threonylcarbamoyladenosine modification"/>
    <property type="evidence" value="ECO:0007669"/>
    <property type="project" value="InterPro"/>
</dbReference>